<accession>A0A5B8YPW8</accession>
<organism evidence="4 5">
    <name type="scientific">Antarcticibacterium arcticum</name>
    <dbReference type="NCBI Taxonomy" id="2585771"/>
    <lineage>
        <taxon>Bacteria</taxon>
        <taxon>Pseudomonadati</taxon>
        <taxon>Bacteroidota</taxon>
        <taxon>Flavobacteriia</taxon>
        <taxon>Flavobacteriales</taxon>
        <taxon>Flavobacteriaceae</taxon>
        <taxon>Antarcticibacterium</taxon>
    </lineage>
</organism>
<sequence length="152" mass="17724">MKTRLPFLFSLFIFSFSFAQEKLVFSYDAAGNQILRDRLCVGCVKTQESIVEKLEKEEDEGGSNLNDKNKFKFAAYPNPVTDILQAYWENTEHEYITHMSMFTIENKLLFSNQISPKQANQDINFAGYPPGLYILTYTYNTNRRESYKVLKN</sequence>
<dbReference type="KEGG" id="anp:FK178_15015"/>
<dbReference type="Proteomes" id="UP000321954">
    <property type="component" value="Chromosome"/>
</dbReference>
<proteinExistence type="predicted"/>
<dbReference type="NCBIfam" id="TIGR04183">
    <property type="entry name" value="Por_Secre_tail"/>
    <property type="match status" value="1"/>
</dbReference>
<keyword evidence="1 2" id="KW-0732">Signal</keyword>
<evidence type="ECO:0000256" key="1">
    <source>
        <dbReference type="ARBA" id="ARBA00022729"/>
    </source>
</evidence>
<dbReference type="AlphaFoldDB" id="A0A5B8YPW8"/>
<evidence type="ECO:0000313" key="4">
    <source>
        <dbReference type="EMBL" id="QED38947.1"/>
    </source>
</evidence>
<gene>
    <name evidence="4" type="ORF">FK178_15015</name>
</gene>
<dbReference type="Pfam" id="PF18962">
    <property type="entry name" value="Por_Secre_tail"/>
    <property type="match status" value="1"/>
</dbReference>
<feature type="chain" id="PRO_5023046677" evidence="2">
    <location>
        <begin position="20"/>
        <end position="152"/>
    </location>
</feature>
<evidence type="ECO:0000256" key="2">
    <source>
        <dbReference type="SAM" id="SignalP"/>
    </source>
</evidence>
<dbReference type="InterPro" id="IPR026444">
    <property type="entry name" value="Secre_tail"/>
</dbReference>
<name>A0A5B8YPW8_9FLAO</name>
<dbReference type="RefSeq" id="WP_146837109.1">
    <property type="nucleotide sequence ID" value="NZ_CP042476.1"/>
</dbReference>
<evidence type="ECO:0000313" key="5">
    <source>
        <dbReference type="Proteomes" id="UP000321954"/>
    </source>
</evidence>
<feature type="signal peptide" evidence="2">
    <location>
        <begin position="1"/>
        <end position="19"/>
    </location>
</feature>
<dbReference type="EMBL" id="CP042476">
    <property type="protein sequence ID" value="QED38947.1"/>
    <property type="molecule type" value="Genomic_DNA"/>
</dbReference>
<protein>
    <submittedName>
        <fullName evidence="4">T9SS type A sorting domain-containing protein</fullName>
    </submittedName>
</protein>
<dbReference type="OrthoDB" id="1266341at2"/>
<evidence type="ECO:0000259" key="3">
    <source>
        <dbReference type="Pfam" id="PF18962"/>
    </source>
</evidence>
<reference evidence="4 5" key="1">
    <citation type="submission" date="2019-08" db="EMBL/GenBank/DDBJ databases">
        <title>Antarcticibacterium arcticum sp. nov., a bacterium isolated from marine sediment of the Canadian Beaufort Sea.</title>
        <authorList>
            <person name="Lee Y.M."/>
            <person name="Baek K."/>
            <person name="Lee D.-H."/>
            <person name="Shin S.C."/>
            <person name="Jin Y.K."/>
            <person name="Park Y."/>
        </authorList>
    </citation>
    <scope>NUCLEOTIDE SEQUENCE [LARGE SCALE GENOMIC DNA]</scope>
    <source>
        <strain evidence="4 5">PAMC 28998</strain>
    </source>
</reference>
<keyword evidence="5" id="KW-1185">Reference proteome</keyword>
<feature type="domain" description="Secretion system C-terminal sorting" evidence="3">
    <location>
        <begin position="76"/>
        <end position="143"/>
    </location>
</feature>